<dbReference type="Gene3D" id="3.40.50.2000">
    <property type="entry name" value="Glycogen Phosphorylase B"/>
    <property type="match status" value="1"/>
</dbReference>
<feature type="domain" description="O-GlcNAc transferase C-terminal" evidence="5">
    <location>
        <begin position="352"/>
        <end position="537"/>
    </location>
</feature>
<comment type="caution">
    <text evidence="6">The sequence shown here is derived from an EMBL/GenBank/DDBJ whole genome shotgun (WGS) entry which is preliminary data.</text>
</comment>
<keyword evidence="4" id="KW-0802">TPR repeat</keyword>
<organism evidence="6 7">
    <name type="scientific">Rhizobium paknamense</name>
    <dbReference type="NCBI Taxonomy" id="1206817"/>
    <lineage>
        <taxon>Bacteria</taxon>
        <taxon>Pseudomonadati</taxon>
        <taxon>Pseudomonadota</taxon>
        <taxon>Alphaproteobacteria</taxon>
        <taxon>Hyphomicrobiales</taxon>
        <taxon>Rhizobiaceae</taxon>
        <taxon>Rhizobium/Agrobacterium group</taxon>
        <taxon>Rhizobium</taxon>
    </lineage>
</organism>
<dbReference type="InterPro" id="IPR011990">
    <property type="entry name" value="TPR-like_helical_dom_sf"/>
</dbReference>
<dbReference type="Proteomes" id="UP001235269">
    <property type="component" value="Unassembled WGS sequence"/>
</dbReference>
<protein>
    <submittedName>
        <fullName evidence="6">O-linked N-acetylglucosamine transferase (SPINDLY family)</fullName>
    </submittedName>
</protein>
<keyword evidence="3" id="KW-0677">Repeat</keyword>
<accession>A0ABU0I814</accession>
<dbReference type="Pfam" id="PF13844">
    <property type="entry name" value="Glyco_transf_41"/>
    <property type="match status" value="2"/>
</dbReference>
<dbReference type="Gene3D" id="1.25.40.10">
    <property type="entry name" value="Tetratricopeptide repeat domain"/>
    <property type="match status" value="1"/>
</dbReference>
<dbReference type="Gene3D" id="3.40.50.11380">
    <property type="match status" value="1"/>
</dbReference>
<feature type="domain" description="O-GlcNAc transferase C-terminal" evidence="5">
    <location>
        <begin position="188"/>
        <end position="338"/>
    </location>
</feature>
<evidence type="ECO:0000256" key="2">
    <source>
        <dbReference type="ARBA" id="ARBA00022679"/>
    </source>
</evidence>
<dbReference type="RefSeq" id="WP_307156035.1">
    <property type="nucleotide sequence ID" value="NZ_JAUSWH010000001.1"/>
</dbReference>
<keyword evidence="7" id="KW-1185">Reference proteome</keyword>
<evidence type="ECO:0000256" key="4">
    <source>
        <dbReference type="ARBA" id="ARBA00022803"/>
    </source>
</evidence>
<name>A0ABU0I814_9HYPH</name>
<dbReference type="InterPro" id="IPR029489">
    <property type="entry name" value="OGT/SEC/SPY_C"/>
</dbReference>
<evidence type="ECO:0000256" key="1">
    <source>
        <dbReference type="ARBA" id="ARBA00004922"/>
    </source>
</evidence>
<evidence type="ECO:0000256" key="3">
    <source>
        <dbReference type="ARBA" id="ARBA00022737"/>
    </source>
</evidence>
<comment type="pathway">
    <text evidence="1">Protein modification; protein glycosylation.</text>
</comment>
<keyword evidence="2 6" id="KW-0808">Transferase</keyword>
<proteinExistence type="predicted"/>
<dbReference type="PANTHER" id="PTHR44366:SF1">
    <property type="entry name" value="UDP-N-ACETYLGLUCOSAMINE--PEPTIDE N-ACETYLGLUCOSAMINYLTRANSFERASE 110 KDA SUBUNIT"/>
    <property type="match status" value="1"/>
</dbReference>
<dbReference type="SUPFAM" id="SSF48452">
    <property type="entry name" value="TPR-like"/>
    <property type="match status" value="1"/>
</dbReference>
<dbReference type="GO" id="GO:0016740">
    <property type="term" value="F:transferase activity"/>
    <property type="evidence" value="ECO:0007669"/>
    <property type="project" value="UniProtKB-KW"/>
</dbReference>
<dbReference type="PANTHER" id="PTHR44366">
    <property type="entry name" value="UDP-N-ACETYLGLUCOSAMINE--PEPTIDE N-ACETYLGLUCOSAMINYLTRANSFERASE 110 KDA SUBUNIT"/>
    <property type="match status" value="1"/>
</dbReference>
<reference evidence="6 7" key="1">
    <citation type="submission" date="2023-07" db="EMBL/GenBank/DDBJ databases">
        <title>Genomic Encyclopedia of Type Strains, Phase IV (KMG-IV): sequencing the most valuable type-strain genomes for metagenomic binning, comparative biology and taxonomic classification.</title>
        <authorList>
            <person name="Goeker M."/>
        </authorList>
    </citation>
    <scope>NUCLEOTIDE SEQUENCE [LARGE SCALE GENOMIC DNA]</scope>
    <source>
        <strain evidence="6 7">DSM 100301</strain>
    </source>
</reference>
<gene>
    <name evidence="6" type="ORF">QO005_000117</name>
</gene>
<evidence type="ECO:0000313" key="6">
    <source>
        <dbReference type="EMBL" id="MDQ0453802.1"/>
    </source>
</evidence>
<evidence type="ECO:0000259" key="5">
    <source>
        <dbReference type="Pfam" id="PF13844"/>
    </source>
</evidence>
<sequence length="572" mass="63319">MTDAFQKVVQAYRNGAYDHCLTLAAPLLRSPKPHPALLLMAAQASVKLERNAEAAHYYEKAADVHQAEAPTLLLMAARLLFNLHQKEAALALMRRSQAMRPFDVESLTTFRRLLREQAYLDEIEAGDAELLALMQRGAPQAFLVDDPHEHIMWCADEALNGLNRRMPTGTAFTAESRSARRAMPHAWAERIRIGYLSNDVSDQHATMILFRGVLASHDPARFDVTLFCYTDPDVAATDQGFRTSCPNLVSITDLDDESAAEVIRARGIDILVDLKGHTRDARVDLVNRGLAPVQAAYLGFPGSAYGIDCDYVIGDRIVLADGMQPHYHEAFCRLPECYQSNDAFLRPLPEATLRSQLGLPEEALILASFNGIRKLNAATLRSWATILRSVPNAVLWMMCGDAVAQRNILTFLDAHGVASHQVAFATRANYASHIARLRAADLALDSHPYNGHTTTSDALWAGLPVIARRGSNFASRVSESLLSALNVPELLAEDEAGYEALAIELATDTAKRLALRKKIEANRFMAPLFDTERFTRHLERAYEMMVERQRAGLAPAAFDVPALPVRTEPFQP</sequence>
<dbReference type="SUPFAM" id="SSF53756">
    <property type="entry name" value="UDP-Glycosyltransferase/glycogen phosphorylase"/>
    <property type="match status" value="1"/>
</dbReference>
<dbReference type="EMBL" id="JAUSWH010000001">
    <property type="protein sequence ID" value="MDQ0453802.1"/>
    <property type="molecule type" value="Genomic_DNA"/>
</dbReference>
<dbReference type="InterPro" id="IPR037919">
    <property type="entry name" value="OGT"/>
</dbReference>
<evidence type="ECO:0000313" key="7">
    <source>
        <dbReference type="Proteomes" id="UP001235269"/>
    </source>
</evidence>